<dbReference type="EMBL" id="BANB01000459">
    <property type="protein sequence ID" value="GAN77791.1"/>
    <property type="molecule type" value="Genomic_DNA"/>
</dbReference>
<comment type="similarity">
    <text evidence="3">Belongs to the peptidase M20A family.</text>
</comment>
<comment type="cofactor">
    <cofactor evidence="2">
        <name>Zn(2+)</name>
        <dbReference type="ChEBI" id="CHEBI:29105"/>
    </cofactor>
</comment>
<dbReference type="GO" id="GO:0046872">
    <property type="term" value="F:metal ion binding"/>
    <property type="evidence" value="ECO:0007669"/>
    <property type="project" value="UniProtKB-KW"/>
</dbReference>
<reference evidence="9 10" key="1">
    <citation type="submission" date="2012-11" db="EMBL/GenBank/DDBJ databases">
        <title>Whole genome sequence of Acidisphaera rubrifaciens HS-AP3.</title>
        <authorList>
            <person name="Azuma Y."/>
            <person name="Higashiura N."/>
            <person name="Hirakawa H."/>
            <person name="Matsushita K."/>
        </authorList>
    </citation>
    <scope>NUCLEOTIDE SEQUENCE [LARGE SCALE GENOMIC DNA]</scope>
    <source>
        <strain evidence="9 10">HS-AP3</strain>
    </source>
</reference>
<evidence type="ECO:0000313" key="9">
    <source>
        <dbReference type="EMBL" id="GAN77791.1"/>
    </source>
</evidence>
<dbReference type="RefSeq" id="WP_048862026.1">
    <property type="nucleotide sequence ID" value="NZ_BANB01000459.1"/>
</dbReference>
<comment type="cofactor">
    <cofactor evidence="1">
        <name>Co(2+)</name>
        <dbReference type="ChEBI" id="CHEBI:48828"/>
    </cofactor>
</comment>
<dbReference type="Gene3D" id="3.40.630.10">
    <property type="entry name" value="Zn peptidases"/>
    <property type="match status" value="1"/>
</dbReference>
<dbReference type="AlphaFoldDB" id="A0A0D6P8W2"/>
<dbReference type="Gene3D" id="3.30.70.360">
    <property type="match status" value="1"/>
</dbReference>
<dbReference type="InterPro" id="IPR010182">
    <property type="entry name" value="ArgE/DapE"/>
</dbReference>
<evidence type="ECO:0000256" key="4">
    <source>
        <dbReference type="ARBA" id="ARBA00022723"/>
    </source>
</evidence>
<organism evidence="9 10">
    <name type="scientific">Acidisphaera rubrifaciens HS-AP3</name>
    <dbReference type="NCBI Taxonomy" id="1231350"/>
    <lineage>
        <taxon>Bacteria</taxon>
        <taxon>Pseudomonadati</taxon>
        <taxon>Pseudomonadota</taxon>
        <taxon>Alphaproteobacteria</taxon>
        <taxon>Acetobacterales</taxon>
        <taxon>Acetobacteraceae</taxon>
        <taxon>Acidisphaera</taxon>
    </lineage>
</organism>
<dbReference type="InterPro" id="IPR050072">
    <property type="entry name" value="Peptidase_M20A"/>
</dbReference>
<keyword evidence="4" id="KW-0479">Metal-binding</keyword>
<accession>A0A0D6P8W2</accession>
<dbReference type="PANTHER" id="PTHR43808:SF25">
    <property type="entry name" value="PEPTIDASE M20 DIMERISATION DOMAIN-CONTAINING PROTEIN"/>
    <property type="match status" value="1"/>
</dbReference>
<comment type="caution">
    <text evidence="9">The sequence shown here is derived from an EMBL/GenBank/DDBJ whole genome shotgun (WGS) entry which is preliminary data.</text>
</comment>
<evidence type="ECO:0000259" key="8">
    <source>
        <dbReference type="Pfam" id="PF07687"/>
    </source>
</evidence>
<dbReference type="InterPro" id="IPR036264">
    <property type="entry name" value="Bact_exopeptidase_dim_dom"/>
</dbReference>
<dbReference type="Pfam" id="PF01546">
    <property type="entry name" value="Peptidase_M20"/>
    <property type="match status" value="1"/>
</dbReference>
<dbReference type="SUPFAM" id="SSF55031">
    <property type="entry name" value="Bacterial exopeptidase dimerisation domain"/>
    <property type="match status" value="1"/>
</dbReference>
<evidence type="ECO:0000256" key="6">
    <source>
        <dbReference type="ARBA" id="ARBA00022833"/>
    </source>
</evidence>
<dbReference type="SUPFAM" id="SSF53187">
    <property type="entry name" value="Zn-dependent exopeptidases"/>
    <property type="match status" value="1"/>
</dbReference>
<feature type="domain" description="Peptidase M20 dimerisation" evidence="8">
    <location>
        <begin position="212"/>
        <end position="323"/>
    </location>
</feature>
<dbReference type="NCBIfam" id="NF005306">
    <property type="entry name" value="PRK06837.1"/>
    <property type="match status" value="1"/>
</dbReference>
<dbReference type="GO" id="GO:0016787">
    <property type="term" value="F:hydrolase activity"/>
    <property type="evidence" value="ECO:0007669"/>
    <property type="project" value="UniProtKB-KW"/>
</dbReference>
<evidence type="ECO:0000256" key="5">
    <source>
        <dbReference type="ARBA" id="ARBA00022801"/>
    </source>
</evidence>
<keyword evidence="5" id="KW-0378">Hydrolase</keyword>
<evidence type="ECO:0000256" key="3">
    <source>
        <dbReference type="ARBA" id="ARBA00006247"/>
    </source>
</evidence>
<evidence type="ECO:0000256" key="7">
    <source>
        <dbReference type="ARBA" id="ARBA00023285"/>
    </source>
</evidence>
<sequence>MTDTLLPIDPGARRAILDACGELEDETVRLLARLARHRSVLGQEQGCLDDVQEVLSGLGLRPFPVPVEVGRLQSVPGFSPPLIPYDGRDNVAAIHRPRERRGRSLLLQGHVDVVPEGAADLWTTPPYEPDIRDGRMYGRGTADMKAGLVAAITAYRALRLAGLQPAAELQLAAVIEEECTGNGALAVMHALPKPDACLIPEPGPGYPALYVAEVGVVWAWVTVTGRPTHVRDMQAGVNAIDAAFVLVERFRAYENAMNRAERRHPAFAAENHPINVNVGTIEGGEWNSSVPTRARIGLRVGVMPGHPASEVRAEIEALVEEAGADPRLRGARVGVEFAGFMADGAIFPPDQAISRAVARLHADVTGADLREYTALGLTDARFYTLYQGTEATCYGPDSDNIHGIDESVGLASVHDVTRVLALTVAGWCGLEKLST</sequence>
<gene>
    <name evidence="9" type="ORF">Asru_0459_09</name>
</gene>
<dbReference type="PANTHER" id="PTHR43808">
    <property type="entry name" value="ACETYLORNITHINE DEACETYLASE"/>
    <property type="match status" value="1"/>
</dbReference>
<dbReference type="Proteomes" id="UP000032680">
    <property type="component" value="Unassembled WGS sequence"/>
</dbReference>
<proteinExistence type="inferred from homology"/>
<evidence type="ECO:0000313" key="10">
    <source>
        <dbReference type="Proteomes" id="UP000032680"/>
    </source>
</evidence>
<keyword evidence="6" id="KW-0862">Zinc</keyword>
<evidence type="ECO:0000256" key="2">
    <source>
        <dbReference type="ARBA" id="ARBA00001947"/>
    </source>
</evidence>
<keyword evidence="10" id="KW-1185">Reference proteome</keyword>
<dbReference type="NCBIfam" id="TIGR01910">
    <property type="entry name" value="DapE-ArgE"/>
    <property type="match status" value="1"/>
</dbReference>
<dbReference type="InterPro" id="IPR002933">
    <property type="entry name" value="Peptidase_M20"/>
</dbReference>
<evidence type="ECO:0000256" key="1">
    <source>
        <dbReference type="ARBA" id="ARBA00001941"/>
    </source>
</evidence>
<dbReference type="InterPro" id="IPR011650">
    <property type="entry name" value="Peptidase_M20_dimer"/>
</dbReference>
<protein>
    <submittedName>
        <fullName evidence="9">Acetylornithine deacetylase</fullName>
    </submittedName>
</protein>
<name>A0A0D6P8W2_9PROT</name>
<keyword evidence="7" id="KW-0170">Cobalt</keyword>
<dbReference type="Pfam" id="PF07687">
    <property type="entry name" value="M20_dimer"/>
    <property type="match status" value="1"/>
</dbReference>